<dbReference type="Proteomes" id="UP000533429">
    <property type="component" value="Unassembled WGS sequence"/>
</dbReference>
<dbReference type="InterPro" id="IPR027417">
    <property type="entry name" value="P-loop_NTPase"/>
</dbReference>
<reference evidence="2 3" key="1">
    <citation type="submission" date="2020-06" db="EMBL/GenBank/DDBJ databases">
        <title>Photobacterium damselae subsp. damselae comparative genomics.</title>
        <authorList>
            <person name="Osorio C.R."/>
        </authorList>
    </citation>
    <scope>NUCLEOTIDE SEQUENCE [LARGE SCALE GENOMIC DNA]</scope>
    <source>
        <strain evidence="2 3">TW250/03</strain>
    </source>
</reference>
<sequence length="82" mass="8818">MSDLAIYASELTKQFGDFTAVDNLNLQVPKGSIYGFLGPNGCGKSTTLRMLTGLLQPSSGKVEVLGLEIPNQAEKLRLQLGY</sequence>
<feature type="non-terminal residue" evidence="2">
    <location>
        <position position="82"/>
    </location>
</feature>
<dbReference type="Gene3D" id="3.40.50.300">
    <property type="entry name" value="P-loop containing nucleotide triphosphate hydrolases"/>
    <property type="match status" value="1"/>
</dbReference>
<dbReference type="InterPro" id="IPR003439">
    <property type="entry name" value="ABC_transporter-like_ATP-bd"/>
</dbReference>
<dbReference type="PANTHER" id="PTHR43038:SF3">
    <property type="entry name" value="ABC TRANSPORTER G FAMILY MEMBER 20 ISOFORM X1"/>
    <property type="match status" value="1"/>
</dbReference>
<evidence type="ECO:0000313" key="2">
    <source>
        <dbReference type="EMBL" id="NVP01018.1"/>
    </source>
</evidence>
<dbReference type="Pfam" id="PF00005">
    <property type="entry name" value="ABC_tran"/>
    <property type="match status" value="1"/>
</dbReference>
<dbReference type="SUPFAM" id="SSF52540">
    <property type="entry name" value="P-loop containing nucleoside triphosphate hydrolases"/>
    <property type="match status" value="1"/>
</dbReference>
<dbReference type="GO" id="GO:0005524">
    <property type="term" value="F:ATP binding"/>
    <property type="evidence" value="ECO:0007669"/>
    <property type="project" value="UniProtKB-KW"/>
</dbReference>
<evidence type="ECO:0000313" key="3">
    <source>
        <dbReference type="Proteomes" id="UP000533429"/>
    </source>
</evidence>
<dbReference type="EMBL" id="JABXOR010000772">
    <property type="protein sequence ID" value="NVP01018.1"/>
    <property type="molecule type" value="Genomic_DNA"/>
</dbReference>
<keyword evidence="2" id="KW-0067">ATP-binding</keyword>
<dbReference type="AlphaFoldDB" id="A0A850QXB1"/>
<evidence type="ECO:0000259" key="1">
    <source>
        <dbReference type="Pfam" id="PF00005"/>
    </source>
</evidence>
<feature type="domain" description="ABC transporter" evidence="1">
    <location>
        <begin position="22"/>
        <end position="81"/>
    </location>
</feature>
<dbReference type="GO" id="GO:0016887">
    <property type="term" value="F:ATP hydrolysis activity"/>
    <property type="evidence" value="ECO:0007669"/>
    <property type="project" value="InterPro"/>
</dbReference>
<organism evidence="2 3">
    <name type="scientific">Photobacterium damselae subsp. damselae</name>
    <name type="common">Listonella damsela</name>
    <dbReference type="NCBI Taxonomy" id="85581"/>
    <lineage>
        <taxon>Bacteria</taxon>
        <taxon>Pseudomonadati</taxon>
        <taxon>Pseudomonadota</taxon>
        <taxon>Gammaproteobacteria</taxon>
        <taxon>Vibrionales</taxon>
        <taxon>Vibrionaceae</taxon>
        <taxon>Photobacterium</taxon>
    </lineage>
</organism>
<accession>A0A850QXB1</accession>
<protein>
    <submittedName>
        <fullName evidence="2">ATP-binding cassette domain-containing protein</fullName>
    </submittedName>
</protein>
<gene>
    <name evidence="2" type="ORF">HWA77_12425</name>
</gene>
<proteinExistence type="predicted"/>
<dbReference type="PANTHER" id="PTHR43038">
    <property type="entry name" value="ATP-BINDING CASSETTE, SUB-FAMILY H, MEMBER 1"/>
    <property type="match status" value="1"/>
</dbReference>
<keyword evidence="2" id="KW-0547">Nucleotide-binding</keyword>
<name>A0A850QXB1_PHODD</name>
<comment type="caution">
    <text evidence="2">The sequence shown here is derived from an EMBL/GenBank/DDBJ whole genome shotgun (WGS) entry which is preliminary data.</text>
</comment>